<feature type="compositionally biased region" description="Basic residues" evidence="11">
    <location>
        <begin position="648"/>
        <end position="672"/>
    </location>
</feature>
<keyword evidence="4" id="KW-1003">Cell membrane</keyword>
<dbReference type="GO" id="GO:0014069">
    <property type="term" value="C:postsynaptic density"/>
    <property type="evidence" value="ECO:0007669"/>
    <property type="project" value="TreeGrafter"/>
</dbReference>
<dbReference type="PANTHER" id="PTHR10672:SF5">
    <property type="entry name" value="GAMMA-ADDUCIN"/>
    <property type="match status" value="1"/>
</dbReference>
<dbReference type="GO" id="GO:0005516">
    <property type="term" value="F:calmodulin binding"/>
    <property type="evidence" value="ECO:0007669"/>
    <property type="project" value="UniProtKB-KW"/>
</dbReference>
<evidence type="ECO:0000256" key="11">
    <source>
        <dbReference type="SAM" id="MobiDB-lite"/>
    </source>
</evidence>
<gene>
    <name evidence="13" type="primary">ADD3</name>
</gene>
<proteinExistence type="inferred from homology"/>
<keyword evidence="14" id="KW-1185">Reference proteome</keyword>
<dbReference type="Ensembl" id="ENSNNAT00000015684.1">
    <property type="protein sequence ID" value="ENSNNAP00000014950.1"/>
    <property type="gene ID" value="ENSNNAG00000010045.1"/>
</dbReference>
<dbReference type="PANTHER" id="PTHR10672">
    <property type="entry name" value="ADDUCIN"/>
    <property type="match status" value="1"/>
</dbReference>
<dbReference type="AlphaFoldDB" id="A0A8C6XIB9"/>
<dbReference type="GO" id="GO:0051016">
    <property type="term" value="P:barbed-end actin filament capping"/>
    <property type="evidence" value="ECO:0007669"/>
    <property type="project" value="TreeGrafter"/>
</dbReference>
<feature type="compositionally biased region" description="Low complexity" evidence="11">
    <location>
        <begin position="637"/>
        <end position="647"/>
    </location>
</feature>
<dbReference type="GO" id="GO:0051015">
    <property type="term" value="F:actin filament binding"/>
    <property type="evidence" value="ECO:0007669"/>
    <property type="project" value="TreeGrafter"/>
</dbReference>
<dbReference type="Gene3D" id="3.40.225.10">
    <property type="entry name" value="Class II aldolase/adducin N-terminal domain"/>
    <property type="match status" value="1"/>
</dbReference>
<keyword evidence="5" id="KW-0963">Cytoplasm</keyword>
<name>A0A8C6XIB9_NAJNA</name>
<dbReference type="InterPro" id="IPR051017">
    <property type="entry name" value="Aldolase-II_Adducin_sf"/>
</dbReference>
<comment type="similarity">
    <text evidence="3">Belongs to the aldolase class II family. Adducin subfamily.</text>
</comment>
<reference evidence="13" key="2">
    <citation type="submission" date="2025-09" db="UniProtKB">
        <authorList>
            <consortium name="Ensembl"/>
        </authorList>
    </citation>
    <scope>IDENTIFICATION</scope>
</reference>
<dbReference type="GO" id="GO:0005856">
    <property type="term" value="C:cytoskeleton"/>
    <property type="evidence" value="ECO:0007669"/>
    <property type="project" value="UniProtKB-SubCell"/>
</dbReference>
<keyword evidence="8" id="KW-0472">Membrane</keyword>
<feature type="domain" description="Class II aldolase/adducin N-terminal" evidence="12">
    <location>
        <begin position="139"/>
        <end position="321"/>
    </location>
</feature>
<sequence length="672" mass="75426">MSTEISQGVITTPPPSSMPHKERYFDRINENDPDYIRERNMSPDLRQDFNMMEQRKRVTQILQSPAFREDLESLIQEQMKKGNNPTGLLALQQIADYIMASSFAGFSSSPLSSGLITPINDLPGIDTTTFGKGEKLIRCKLASLYRLTDLFGWAHLANSYITVRVSKEQDHILIIPEGLSFSEASASNLVKVNIIGDVVDQGSTNLRIDTAGFSPHAAIYSMRPDVRCVIHIHTPATAAVSSMKCGILPISQEALILGDVAYYDYHGSLDDQEERIDLQKVLGPSCKVLVLRNHGVVALGETLEEAFHYIYNVQLACEIQVHALAAGGIDNLLILDLQKYKPFTHQVAAAAGLSMGSQFKWKVGELEFEALMRMLDNLGYRTGYAYRQPLVREKPRHKSDVEIPATVTAFSFDDDSIPISPLKFLAQKQQREKTRWLNSPNTYLKVDVPEESRNGETSPRTKTTWIKAEDSTKISGGTPIKIEDPNQFVPLNTNPSDVLEKRNKIREQNRYDLKTAGPQSQLLAGIVVDKKPTPMQFEEDEHTPPAPPNPFSHLTEKELEEYKQTIERKQQGTEENNDNYLQDSNLTSLELPVVVMNGKEDVHDVEEDLAQRVSQLTTSTVENIEITIKTSEKIEETLSPEGSPSKSPSKKKKKFRTPSFLKKNKKKEKVEA</sequence>
<keyword evidence="7" id="KW-0112">Calmodulin-binding</keyword>
<feature type="region of interest" description="Disordered" evidence="11">
    <location>
        <begin position="1"/>
        <end position="20"/>
    </location>
</feature>
<evidence type="ECO:0000313" key="13">
    <source>
        <dbReference type="Ensembl" id="ENSNNAP00000014950.1"/>
    </source>
</evidence>
<evidence type="ECO:0000256" key="5">
    <source>
        <dbReference type="ARBA" id="ARBA00022490"/>
    </source>
</evidence>
<evidence type="ECO:0000259" key="12">
    <source>
        <dbReference type="SMART" id="SM01007"/>
    </source>
</evidence>
<dbReference type="OrthoDB" id="3238794at2759"/>
<evidence type="ECO:0000256" key="2">
    <source>
        <dbReference type="ARBA" id="ARBA00004413"/>
    </source>
</evidence>
<accession>A0A8C6XIB9</accession>
<reference evidence="13" key="1">
    <citation type="submission" date="2025-08" db="UniProtKB">
        <authorList>
            <consortium name="Ensembl"/>
        </authorList>
    </citation>
    <scope>IDENTIFICATION</scope>
</reference>
<feature type="region of interest" description="Disordered" evidence="11">
    <location>
        <begin position="628"/>
        <end position="672"/>
    </location>
</feature>
<keyword evidence="10" id="KW-0206">Cytoskeleton</keyword>
<evidence type="ECO:0000256" key="9">
    <source>
        <dbReference type="ARBA" id="ARBA00023203"/>
    </source>
</evidence>
<evidence type="ECO:0000256" key="6">
    <source>
        <dbReference type="ARBA" id="ARBA00022553"/>
    </source>
</evidence>
<keyword evidence="9" id="KW-0009">Actin-binding</keyword>
<dbReference type="SMART" id="SM01007">
    <property type="entry name" value="Aldolase_II"/>
    <property type="match status" value="1"/>
</dbReference>
<evidence type="ECO:0000313" key="14">
    <source>
        <dbReference type="Proteomes" id="UP000694559"/>
    </source>
</evidence>
<dbReference type="GO" id="GO:0005886">
    <property type="term" value="C:plasma membrane"/>
    <property type="evidence" value="ECO:0007669"/>
    <property type="project" value="UniProtKB-SubCell"/>
</dbReference>
<dbReference type="GeneTree" id="ENSGT00940000155257"/>
<dbReference type="InterPro" id="IPR001303">
    <property type="entry name" value="Aldolase_II/adducin_N"/>
</dbReference>
<evidence type="ECO:0000256" key="3">
    <source>
        <dbReference type="ARBA" id="ARBA00006274"/>
    </source>
</evidence>
<evidence type="ECO:0000256" key="8">
    <source>
        <dbReference type="ARBA" id="ARBA00023136"/>
    </source>
</evidence>
<dbReference type="InterPro" id="IPR036409">
    <property type="entry name" value="Aldolase_II/adducin_N_sf"/>
</dbReference>
<organism evidence="13 14">
    <name type="scientific">Naja naja</name>
    <name type="common">Indian cobra</name>
    <dbReference type="NCBI Taxonomy" id="35670"/>
    <lineage>
        <taxon>Eukaryota</taxon>
        <taxon>Metazoa</taxon>
        <taxon>Chordata</taxon>
        <taxon>Craniata</taxon>
        <taxon>Vertebrata</taxon>
        <taxon>Euteleostomi</taxon>
        <taxon>Lepidosauria</taxon>
        <taxon>Squamata</taxon>
        <taxon>Bifurcata</taxon>
        <taxon>Unidentata</taxon>
        <taxon>Episquamata</taxon>
        <taxon>Toxicofera</taxon>
        <taxon>Serpentes</taxon>
        <taxon>Colubroidea</taxon>
        <taxon>Elapidae</taxon>
        <taxon>Elapinae</taxon>
        <taxon>Naja</taxon>
    </lineage>
</organism>
<protein>
    <submittedName>
        <fullName evidence="13">Adducin 3</fullName>
    </submittedName>
</protein>
<keyword evidence="6" id="KW-0597">Phosphoprotein</keyword>
<evidence type="ECO:0000256" key="1">
    <source>
        <dbReference type="ARBA" id="ARBA00004245"/>
    </source>
</evidence>
<dbReference type="FunFam" id="3.40.225.10:FF:000004">
    <property type="entry name" value="gamma-adducin isoform X1"/>
    <property type="match status" value="1"/>
</dbReference>
<evidence type="ECO:0000256" key="4">
    <source>
        <dbReference type="ARBA" id="ARBA00022475"/>
    </source>
</evidence>
<comment type="subcellular location">
    <subcellularLocation>
        <location evidence="2">Cell membrane</location>
        <topology evidence="2">Peripheral membrane protein</topology>
        <orientation evidence="2">Cytoplasmic side</orientation>
    </subcellularLocation>
    <subcellularLocation>
        <location evidence="1">Cytoplasm</location>
        <location evidence="1">Cytoskeleton</location>
    </subcellularLocation>
</comment>
<evidence type="ECO:0000256" key="10">
    <source>
        <dbReference type="ARBA" id="ARBA00023212"/>
    </source>
</evidence>
<dbReference type="Pfam" id="PF00596">
    <property type="entry name" value="Aldolase_II"/>
    <property type="match status" value="1"/>
</dbReference>
<dbReference type="SUPFAM" id="SSF53639">
    <property type="entry name" value="AraD/HMP-PK domain-like"/>
    <property type="match status" value="1"/>
</dbReference>
<dbReference type="Proteomes" id="UP000694559">
    <property type="component" value="Unplaced"/>
</dbReference>
<evidence type="ECO:0000256" key="7">
    <source>
        <dbReference type="ARBA" id="ARBA00022860"/>
    </source>
</evidence>
<feature type="compositionally biased region" description="Polar residues" evidence="11">
    <location>
        <begin position="1"/>
        <end position="10"/>
    </location>
</feature>